<dbReference type="InterPro" id="IPR046342">
    <property type="entry name" value="CBS_dom_sf"/>
</dbReference>
<dbReference type="InterPro" id="IPR023340">
    <property type="entry name" value="UMA"/>
</dbReference>
<dbReference type="InterPro" id="IPR019164">
    <property type="entry name" value="TMEM147"/>
</dbReference>
<dbReference type="STRING" id="6336.A0A0V0RUB0"/>
<feature type="region of interest" description="Disordered" evidence="4">
    <location>
        <begin position="851"/>
        <end position="887"/>
    </location>
</feature>
<name>A0A0V0RUB0_9BILA</name>
<dbReference type="EMBL" id="JYDL01000081">
    <property type="protein sequence ID" value="KRX17850.1"/>
    <property type="molecule type" value="Genomic_DNA"/>
</dbReference>
<feature type="transmembrane region" description="Helical" evidence="5">
    <location>
        <begin position="12"/>
        <end position="29"/>
    </location>
</feature>
<feature type="compositionally biased region" description="Basic and acidic residues" evidence="4">
    <location>
        <begin position="738"/>
        <end position="747"/>
    </location>
</feature>
<dbReference type="SUPFAM" id="SSF54631">
    <property type="entry name" value="CBS-domain pair"/>
    <property type="match status" value="2"/>
</dbReference>
<keyword evidence="5" id="KW-1133">Transmembrane helix</keyword>
<evidence type="ECO:0000256" key="2">
    <source>
        <dbReference type="ARBA" id="ARBA00049043"/>
    </source>
</evidence>
<feature type="transmembrane region" description="Helical" evidence="5">
    <location>
        <begin position="483"/>
        <end position="500"/>
    </location>
</feature>
<dbReference type="Gene3D" id="3.10.580.10">
    <property type="entry name" value="CBS-domain"/>
    <property type="match status" value="2"/>
</dbReference>
<dbReference type="SMART" id="SM00116">
    <property type="entry name" value="CBS"/>
    <property type="match status" value="4"/>
</dbReference>
<evidence type="ECO:0000313" key="9">
    <source>
        <dbReference type="Proteomes" id="UP000054630"/>
    </source>
</evidence>
<evidence type="ECO:0000256" key="1">
    <source>
        <dbReference type="ARBA" id="ARBA00013270"/>
    </source>
</evidence>
<keyword evidence="5" id="KW-0472">Membrane</keyword>
<dbReference type="SUPFAM" id="SSF53474">
    <property type="entry name" value="alpha/beta-Hydrolases"/>
    <property type="match status" value="1"/>
</dbReference>
<dbReference type="Proteomes" id="UP000054630">
    <property type="component" value="Unassembled WGS sequence"/>
</dbReference>
<feature type="region of interest" description="Disordered" evidence="4">
    <location>
        <begin position="684"/>
        <end position="793"/>
    </location>
</feature>
<dbReference type="GO" id="GO:0006629">
    <property type="term" value="P:lipid metabolic process"/>
    <property type="evidence" value="ECO:0007669"/>
    <property type="project" value="InterPro"/>
</dbReference>
<comment type="catalytic activity">
    <reaction evidence="2">
        <text>L-homoserine + acetyl-CoA = O-acetyl-L-homoserine + CoA</text>
        <dbReference type="Rhea" id="RHEA:13701"/>
        <dbReference type="ChEBI" id="CHEBI:57287"/>
        <dbReference type="ChEBI" id="CHEBI:57288"/>
        <dbReference type="ChEBI" id="CHEBI:57476"/>
        <dbReference type="ChEBI" id="CHEBI:57716"/>
        <dbReference type="EC" id="2.3.1.31"/>
    </reaction>
</comment>
<dbReference type="GO" id="GO:0004414">
    <property type="term" value="F:homoserine O-acetyltransferase activity"/>
    <property type="evidence" value="ECO:0007669"/>
    <property type="project" value="UniProtKB-EC"/>
</dbReference>
<dbReference type="Pfam" id="PF02450">
    <property type="entry name" value="LCAT"/>
    <property type="match status" value="1"/>
</dbReference>
<keyword evidence="9" id="KW-1185">Reference proteome</keyword>
<feature type="compositionally biased region" description="Polar residues" evidence="4">
    <location>
        <begin position="771"/>
        <end position="793"/>
    </location>
</feature>
<feature type="transmembrane region" description="Helical" evidence="5">
    <location>
        <begin position="445"/>
        <end position="467"/>
    </location>
</feature>
<proteinExistence type="predicted"/>
<dbReference type="PROSITE" id="PS51371">
    <property type="entry name" value="CBS"/>
    <property type="match status" value="3"/>
</dbReference>
<sequence length="1565" mass="177498">LHEIIKVMVVKQFKYYFVYFVVTAVVLYAKPFQRKVSRRSPVIIVPGDGGNQLEARLNKTETVHYFCQKKTSDYFTLWLNLELLVPFVLDCWVDNMRLEYDEITGKTSNSPGVDIRVPGWGNTTTVEFIDPSGVGYGDYFSKLINKLVTWGYTRGVDVRAAPYDFRKAPNHNIEYFENLKSLIEETYYSNGNSKVVTIGHSLGNLYLLYFFNLQSPAWKAKFIKSHVSVSAPYGGSVKILKAFASGYNLDQWKLVLNPLTIRKEQRSMTSSAFLLPSTKLWSADEVLVTTVSRNYTAYDYKEFFNDIGFKKGWSMYKNTRRLLEDLKAPGVEVICIRMTLHCLYGVDIPTAERLVYGKGKFPDSQPIEINGDGDGTVGIRSLAACMDWVKEQEHDVHVKTFPKAEHTAILKFPEFFDYIKNALFLEKKRNITLHVQAEYCSKRKCVAAGFGYFLTQLIKMLILATFFPTTDQEGVQFHPFPELMKAMVDVLDVIGLYVVINRNWSGKGDARFLAAGLGWSSADSLATRVVPFWTGARGTTFSWKYIQMCLESNYNLVYYVALATFLWLWTRREIPSFMKIALRSILTFAVFKAFLKDLLMQYYGISSWILLIIHFLVTVFMALMAMAFYAVQIHEIHKRRTNCPKIEDEHVHHVFLIISYFLQPTALNNFVRLKSDSALLNKMNSNGDNNKHNHSNLMEKIKPKKRTFGGQNDEKLAEADGSEQTLKSSSPRHSSCKNSDKSPEETSQRSNHFLWRFRSKDATPEKEDLNKTGTNANALRNTSPVDETENSHMGSNQVEALRSPSSNFGGFFHRFRQRTRSESTPTEDHSIASVVDASTNLMHKMSIVDEDSVMEPSMKSQHSAVQEAEEEGGGGGGGGRGGGGDILPLLRRRSRSEASASQYLVLRKMSRPNVTEVVGRLNTDERPLTKILSMFSCFDLMPKQGLIVSLDTNLTIHQTLVAMLGSGALSALIWDSDRHSNVGVMTLTNLLGVMLNNNDDYRCWLDRSLKSWMSDPVKSAYCPNLDAMVTLHSNAKLIEAITLLSSSRLHRIPITDTYSGNFMYMLSMWSILKFLHQYLSTLPLPQDMYKPLDHFKFGTWENVHRAKGEDTVSDVLHVLLNNRISCLPVVQVNEAEEETVLNIITKVDIVNYLVKFGWKNLRELTVNDIVNCRSSTVEGMVTCHRSVPLLLVIDLFVRQSAHRLIIVDSMKHLVGVISIADLLFSLIYFRKAVVVQLLFLKLFCFALNFTSLASSNELMMDDMANLNMRTENLVFSNVSTAVLHEIKVSKQCFCFRKEKLNLMRSSVLWSSNKASILQYNYLNDIPFKLNDRFAPIPSLPLGDCEPEVKLKTELLERDVNFELEKRILCSELAAEGTGYVCPALLQQQNGPGCSDSAFSSEMTRCRSLPDFKGLHVPFPSYSKVLEPTRSNDLKSSVVERSPECQLDVDAIEEFEPVESTPFDAIQLNTIDDLEELRLVLECAKQNEKQENILARSSHHNVMHGNAQTIFRYSPIVRPWFGQNENSSNDLSYMNINAPAGFNPLTSSFSYLEEADRMNESDGKNA</sequence>
<dbReference type="Gene3D" id="3.40.50.1820">
    <property type="entry name" value="alpha/beta hydrolase"/>
    <property type="match status" value="2"/>
</dbReference>
<dbReference type="PANTHER" id="PTHR11440">
    <property type="entry name" value="LECITHIN-CHOLESTEROL ACYLTRANSFERASE-RELATED"/>
    <property type="match status" value="1"/>
</dbReference>
<gene>
    <name evidence="8" type="primary">PLA2G15</name>
    <name evidence="8" type="ORF">T07_1242</name>
</gene>
<feature type="non-terminal residue" evidence="8">
    <location>
        <position position="1"/>
    </location>
</feature>
<keyword evidence="3" id="KW-0129">CBS domain</keyword>
<dbReference type="PROSITE" id="PS51497">
    <property type="entry name" value="UMA"/>
    <property type="match status" value="1"/>
</dbReference>
<feature type="domain" description="CBS" evidence="6">
    <location>
        <begin position="1176"/>
        <end position="1233"/>
    </location>
</feature>
<evidence type="ECO:0000259" key="6">
    <source>
        <dbReference type="PROSITE" id="PS51371"/>
    </source>
</evidence>
<dbReference type="OrthoDB" id="418595at2759"/>
<dbReference type="InterPro" id="IPR000644">
    <property type="entry name" value="CBS_dom"/>
</dbReference>
<evidence type="ECO:0000313" key="8">
    <source>
        <dbReference type="EMBL" id="KRX17850.1"/>
    </source>
</evidence>
<feature type="compositionally biased region" description="Gly residues" evidence="4">
    <location>
        <begin position="873"/>
        <end position="885"/>
    </location>
</feature>
<organism evidence="8 9">
    <name type="scientific">Trichinella nelsoni</name>
    <dbReference type="NCBI Taxonomy" id="6336"/>
    <lineage>
        <taxon>Eukaryota</taxon>
        <taxon>Metazoa</taxon>
        <taxon>Ecdysozoa</taxon>
        <taxon>Nematoda</taxon>
        <taxon>Enoplea</taxon>
        <taxon>Dorylaimia</taxon>
        <taxon>Trichinellida</taxon>
        <taxon>Trichinellidae</taxon>
        <taxon>Trichinella</taxon>
    </lineage>
</organism>
<feature type="compositionally biased region" description="Basic and acidic residues" evidence="4">
    <location>
        <begin position="758"/>
        <end position="770"/>
    </location>
</feature>
<feature type="domain" description="CBS" evidence="6">
    <location>
        <begin position="1021"/>
        <end position="1081"/>
    </location>
</feature>
<evidence type="ECO:0000259" key="7">
    <source>
        <dbReference type="PROSITE" id="PS51497"/>
    </source>
</evidence>
<feature type="compositionally biased region" description="Polar residues" evidence="4">
    <location>
        <begin position="722"/>
        <end position="737"/>
    </location>
</feature>
<dbReference type="Pfam" id="PF00571">
    <property type="entry name" value="CBS"/>
    <property type="match status" value="3"/>
</dbReference>
<dbReference type="EC" id="2.3.1.31" evidence="1"/>
<dbReference type="Pfam" id="PF09767">
    <property type="entry name" value="DUF2053"/>
    <property type="match status" value="1"/>
</dbReference>
<protein>
    <recommendedName>
        <fullName evidence="1">homoserine O-acetyltransferase</fullName>
        <ecNumber evidence="1">2.3.1.31</ecNumber>
    </recommendedName>
</protein>
<evidence type="ECO:0000256" key="4">
    <source>
        <dbReference type="SAM" id="MobiDB-lite"/>
    </source>
</evidence>
<keyword evidence="5" id="KW-0812">Transmembrane</keyword>
<feature type="transmembrane region" description="Helical" evidence="5">
    <location>
        <begin position="553"/>
        <end position="570"/>
    </location>
</feature>
<dbReference type="InterPro" id="IPR003386">
    <property type="entry name" value="LACT/PDAT_acylTrfase"/>
</dbReference>
<reference evidence="8 9" key="1">
    <citation type="submission" date="2015-01" db="EMBL/GenBank/DDBJ databases">
        <title>Evolution of Trichinella species and genotypes.</title>
        <authorList>
            <person name="Korhonen P.K."/>
            <person name="Edoardo P."/>
            <person name="Giuseppe L.R."/>
            <person name="Gasser R.B."/>
        </authorList>
    </citation>
    <scope>NUCLEOTIDE SEQUENCE [LARGE SCALE GENOMIC DNA]</scope>
    <source>
        <strain evidence="8">ISS37</strain>
    </source>
</reference>
<accession>A0A0V0RUB0</accession>
<feature type="transmembrane region" description="Helical" evidence="5">
    <location>
        <begin position="577"/>
        <end position="595"/>
    </location>
</feature>
<feature type="domain" description="CBS" evidence="6">
    <location>
        <begin position="1099"/>
        <end position="1164"/>
    </location>
</feature>
<evidence type="ECO:0000256" key="3">
    <source>
        <dbReference type="PROSITE-ProRule" id="PRU00703"/>
    </source>
</evidence>
<comment type="caution">
    <text evidence="8">The sequence shown here is derived from an EMBL/GenBank/DDBJ whole genome shotgun (WGS) entry which is preliminary data.</text>
</comment>
<feature type="transmembrane region" description="Helical" evidence="5">
    <location>
        <begin position="607"/>
        <end position="631"/>
    </location>
</feature>
<evidence type="ECO:0000256" key="5">
    <source>
        <dbReference type="SAM" id="Phobius"/>
    </source>
</evidence>
<feature type="domain" description="UMA" evidence="7">
    <location>
        <begin position="1322"/>
        <end position="1368"/>
    </location>
</feature>
<dbReference type="InterPro" id="IPR029058">
    <property type="entry name" value="AB_hydrolase_fold"/>
</dbReference>